<accession>A0A0C2CUZ7</accession>
<dbReference type="EMBL" id="KN730687">
    <property type="protein sequence ID" value="KIH60733.1"/>
    <property type="molecule type" value="Genomic_DNA"/>
</dbReference>
<feature type="compositionally biased region" description="Basic and acidic residues" evidence="1">
    <location>
        <begin position="1136"/>
        <end position="1151"/>
    </location>
</feature>
<dbReference type="Proteomes" id="UP000054047">
    <property type="component" value="Unassembled WGS sequence"/>
</dbReference>
<sequence>MKMKIRVKIMDQTDHPFEVDDQGHVLKTENSTLSACGIRDGHVLHLVERPADMNPHVASPALERVALIETFFEQIAQFHSVTEAPGGLAERIDEFLEGTHVYDQENTAVMNDQLRDIAAALDREVLSRSRLIDALGSEEAGDDETDEHEAQFQRVDESEGNPGYVMRHAITPDLVGILRHLQAEHEALRPHLLRFDRILNSRILYNIDDAEHTDTDYRANFFTVYMEHLQRVVHRFSHVWHLASDLGVYLHTPLPRRLLPNYQQFRLLPPTEGQIILEFRTPQGGTASQATTNEPSSRFLDMPPPGVDVAELTSEEVRIMGLNPTIRRMQQMGIAVPVPIQPVGHVQVQAGGQHSAPRMIAQRRFVPMQRNSSVQVALRQAPGNAVPTSSSSRVESYSSKMLQYPVKICKAVIVREVRTRPLLELQMTLLLQQAAESSNPYERIMRRLLQLSSNPHNYAANIIRSASIQQAFSRSLATSESENASSGSTSRPQENNTEQQGAVPSLGSLARGVISQSGGEMPFMSEVLSNIMRGNGFPAGMSPQVDVFVEYGDAGHHLGMPPMPPQMLNIPMNGAPVEQGRQPAAVGYHVEVHQFDVFTNPPEQDSSQNPTQNGLPPDASSSSAPANGNVPSNVPRPPTRAGLVQPRQRQPGFPFLMGNMGFPTDLHVTAPRQEVVNVDPFLSCSSRFTDVQRVLRNNNPGVATQMSPYRRFMRSVTTPVNSSDRRITPIDGYERVMLGLNASGEVLMVDETNFESFLQLAVRSALSQMAHLPGGGELVQVSTPILVHAEVEHHHDGHQENAATDRQAENGAQEASNDATGEQQYDFIPHDGEGRNILTEMANTMTAGMDTRVSTILDASHAPASMRRPGNGAGVLAHLEALLLSFCTLGDLANIINVNVTPLEHHRSRFRAHVIENQLNGNSTPSVEDLLSASERLAALRSTISSVICSAGGELERDWNGRRMNISETIRNVEIATTQQLLRALLDRNISDAEFSHRIQNCLRDYVRQLVALGNHCFVGADETAYMRADRSVGNVDANLTRLLHLRNCILPRIAAFLRDQGRFPNLDEIPSRLLVWANPDDRMVSAGSPNNCGRSIPQSSRSHDGNVGDVVNHQDFDETRNRHACSNGPTPAKMRKVEDAEIHSDDKDPEPSTSRGYPQMSGAAQTSVPTRDHFAGINPHDYNGDWRRSFPVVYSLI</sequence>
<feature type="compositionally biased region" description="Polar residues" evidence="1">
    <location>
        <begin position="1088"/>
        <end position="1101"/>
    </location>
</feature>
<organism evidence="2 3">
    <name type="scientific">Ancylostoma duodenale</name>
    <dbReference type="NCBI Taxonomy" id="51022"/>
    <lineage>
        <taxon>Eukaryota</taxon>
        <taxon>Metazoa</taxon>
        <taxon>Ecdysozoa</taxon>
        <taxon>Nematoda</taxon>
        <taxon>Chromadorea</taxon>
        <taxon>Rhabditida</taxon>
        <taxon>Rhabditina</taxon>
        <taxon>Rhabditomorpha</taxon>
        <taxon>Strongyloidea</taxon>
        <taxon>Ancylostomatidae</taxon>
        <taxon>Ancylostomatinae</taxon>
        <taxon>Ancylostoma</taxon>
    </lineage>
</organism>
<feature type="compositionally biased region" description="Polar residues" evidence="1">
    <location>
        <begin position="1152"/>
        <end position="1170"/>
    </location>
</feature>
<feature type="region of interest" description="Disordered" evidence="1">
    <location>
        <begin position="474"/>
        <end position="507"/>
    </location>
</feature>
<name>A0A0C2CUZ7_9BILA</name>
<feature type="compositionally biased region" description="Polar residues" evidence="1">
    <location>
        <begin position="283"/>
        <end position="296"/>
    </location>
</feature>
<dbReference type="InterPro" id="IPR029071">
    <property type="entry name" value="Ubiquitin-like_domsf"/>
</dbReference>
<feature type="compositionally biased region" description="Basic and acidic residues" evidence="1">
    <location>
        <begin position="148"/>
        <end position="157"/>
    </location>
</feature>
<feature type="compositionally biased region" description="Polar residues" evidence="1">
    <location>
        <begin position="813"/>
        <end position="823"/>
    </location>
</feature>
<evidence type="ECO:0008006" key="4">
    <source>
        <dbReference type="Google" id="ProtNLM"/>
    </source>
</evidence>
<evidence type="ECO:0000256" key="1">
    <source>
        <dbReference type="SAM" id="MobiDB-lite"/>
    </source>
</evidence>
<gene>
    <name evidence="2" type="ORF">ANCDUO_09004</name>
</gene>
<feature type="region of interest" description="Disordered" evidence="1">
    <location>
        <begin position="1087"/>
        <end position="1183"/>
    </location>
</feature>
<dbReference type="AlphaFoldDB" id="A0A0C2CUZ7"/>
<reference evidence="2 3" key="1">
    <citation type="submission" date="2013-12" db="EMBL/GenBank/DDBJ databases">
        <title>Draft genome of the parsitic nematode Ancylostoma duodenale.</title>
        <authorList>
            <person name="Mitreva M."/>
        </authorList>
    </citation>
    <scope>NUCLEOTIDE SEQUENCE [LARGE SCALE GENOMIC DNA]</scope>
    <source>
        <strain evidence="2 3">Zhejiang</strain>
    </source>
</reference>
<feature type="compositionally biased region" description="Low complexity" evidence="1">
    <location>
        <begin position="616"/>
        <end position="633"/>
    </location>
</feature>
<protein>
    <recommendedName>
        <fullName evidence="4">Ubiquitin-like domain-containing protein</fullName>
    </recommendedName>
</protein>
<proteinExistence type="predicted"/>
<feature type="compositionally biased region" description="Polar residues" evidence="1">
    <location>
        <begin position="491"/>
        <end position="502"/>
    </location>
</feature>
<dbReference type="SUPFAM" id="SSF54236">
    <property type="entry name" value="Ubiquitin-like"/>
    <property type="match status" value="1"/>
</dbReference>
<feature type="region of interest" description="Disordered" evidence="1">
    <location>
        <begin position="599"/>
        <end position="651"/>
    </location>
</feature>
<evidence type="ECO:0000313" key="2">
    <source>
        <dbReference type="EMBL" id="KIH60733.1"/>
    </source>
</evidence>
<feature type="region of interest" description="Disordered" evidence="1">
    <location>
        <begin position="136"/>
        <end position="160"/>
    </location>
</feature>
<feature type="region of interest" description="Disordered" evidence="1">
    <location>
        <begin position="283"/>
        <end position="305"/>
    </location>
</feature>
<feature type="region of interest" description="Disordered" evidence="1">
    <location>
        <begin position="793"/>
        <end position="827"/>
    </location>
</feature>
<feature type="compositionally biased region" description="Polar residues" evidence="1">
    <location>
        <begin position="601"/>
        <end position="614"/>
    </location>
</feature>
<dbReference type="OrthoDB" id="5838453at2759"/>
<feature type="compositionally biased region" description="Low complexity" evidence="1">
    <location>
        <begin position="477"/>
        <end position="490"/>
    </location>
</feature>
<evidence type="ECO:0000313" key="3">
    <source>
        <dbReference type="Proteomes" id="UP000054047"/>
    </source>
</evidence>
<keyword evidence="3" id="KW-1185">Reference proteome</keyword>
<feature type="compositionally biased region" description="Basic and acidic residues" evidence="1">
    <location>
        <begin position="1102"/>
        <end position="1122"/>
    </location>
</feature>